<sequence length="89" mass="9818">MKLMLAFLILLFASNSLIAQSGKGSFKVKAIKPVLNHGTVVRSVAHRTHDGRIISGVASSKANRKKYRKTHIKETIRLPANGNKVRALR</sequence>
<gene>
    <name evidence="2" type="ORF">LQ567_22340</name>
</gene>
<proteinExistence type="predicted"/>
<evidence type="ECO:0000313" key="3">
    <source>
        <dbReference type="Proteomes" id="UP001199816"/>
    </source>
</evidence>
<protein>
    <submittedName>
        <fullName evidence="2">Uncharacterized protein</fullName>
    </submittedName>
</protein>
<feature type="signal peptide" evidence="1">
    <location>
        <begin position="1"/>
        <end position="19"/>
    </location>
</feature>
<feature type="chain" id="PRO_5047409890" evidence="1">
    <location>
        <begin position="20"/>
        <end position="89"/>
    </location>
</feature>
<organism evidence="2 3">
    <name type="scientific">Niabella pedocola</name>
    <dbReference type="NCBI Taxonomy" id="1752077"/>
    <lineage>
        <taxon>Bacteria</taxon>
        <taxon>Pseudomonadati</taxon>
        <taxon>Bacteroidota</taxon>
        <taxon>Chitinophagia</taxon>
        <taxon>Chitinophagales</taxon>
        <taxon>Chitinophagaceae</taxon>
        <taxon>Niabella</taxon>
    </lineage>
</organism>
<accession>A0ABS8PWW5</accession>
<name>A0ABS8PWW5_9BACT</name>
<dbReference type="RefSeq" id="WP_231008061.1">
    <property type="nucleotide sequence ID" value="NZ_JAJNEC010000007.1"/>
</dbReference>
<keyword evidence="1" id="KW-0732">Signal</keyword>
<reference evidence="2 3" key="1">
    <citation type="submission" date="2021-11" db="EMBL/GenBank/DDBJ databases">
        <title>Genomic of Niabella pedocola.</title>
        <authorList>
            <person name="Wu T."/>
        </authorList>
    </citation>
    <scope>NUCLEOTIDE SEQUENCE [LARGE SCALE GENOMIC DNA]</scope>
    <source>
        <strain evidence="2 3">JCM 31011</strain>
    </source>
</reference>
<comment type="caution">
    <text evidence="2">The sequence shown here is derived from an EMBL/GenBank/DDBJ whole genome shotgun (WGS) entry which is preliminary data.</text>
</comment>
<keyword evidence="3" id="KW-1185">Reference proteome</keyword>
<dbReference type="EMBL" id="JAJNEC010000007">
    <property type="protein sequence ID" value="MCD2425540.1"/>
    <property type="molecule type" value="Genomic_DNA"/>
</dbReference>
<dbReference type="Proteomes" id="UP001199816">
    <property type="component" value="Unassembled WGS sequence"/>
</dbReference>
<evidence type="ECO:0000256" key="1">
    <source>
        <dbReference type="SAM" id="SignalP"/>
    </source>
</evidence>
<evidence type="ECO:0000313" key="2">
    <source>
        <dbReference type="EMBL" id="MCD2425540.1"/>
    </source>
</evidence>